<organism evidence="1 2">
    <name type="scientific">Rhabditophanes sp. KR3021</name>
    <dbReference type="NCBI Taxonomy" id="114890"/>
    <lineage>
        <taxon>Eukaryota</taxon>
        <taxon>Metazoa</taxon>
        <taxon>Ecdysozoa</taxon>
        <taxon>Nematoda</taxon>
        <taxon>Chromadorea</taxon>
        <taxon>Rhabditida</taxon>
        <taxon>Tylenchina</taxon>
        <taxon>Panagrolaimomorpha</taxon>
        <taxon>Strongyloidoidea</taxon>
        <taxon>Alloionematidae</taxon>
        <taxon>Rhabditophanes</taxon>
    </lineage>
</organism>
<proteinExistence type="predicted"/>
<sequence length="130" mass="14595">MTRHSSPTCVLSFLSFGAFGGLFILLVQVCGDVQLEVKTFRVKADFDDSWGDMAKIREDFKVKRRIIIQWDRGKAKENMGLGEKMEFAGKKGQDDEDTVIERVNFEGCFRCPQGLKGITGKRGDRGKVGL</sequence>
<protein>
    <submittedName>
        <fullName evidence="2">Ubiquitin-like domain-containing protein</fullName>
    </submittedName>
</protein>
<dbReference type="WBParaSite" id="RSKR_0000511550.1">
    <property type="protein sequence ID" value="RSKR_0000511550.1"/>
    <property type="gene ID" value="RSKR_0000511550"/>
</dbReference>
<dbReference type="Proteomes" id="UP000095286">
    <property type="component" value="Unplaced"/>
</dbReference>
<name>A0AC35TXJ0_9BILA</name>
<evidence type="ECO:0000313" key="1">
    <source>
        <dbReference type="Proteomes" id="UP000095286"/>
    </source>
</evidence>
<evidence type="ECO:0000313" key="2">
    <source>
        <dbReference type="WBParaSite" id="RSKR_0000511550.1"/>
    </source>
</evidence>
<reference evidence="2" key="1">
    <citation type="submission" date="2016-11" db="UniProtKB">
        <authorList>
            <consortium name="WormBaseParasite"/>
        </authorList>
    </citation>
    <scope>IDENTIFICATION</scope>
    <source>
        <strain evidence="2">KR3021</strain>
    </source>
</reference>
<accession>A0AC35TXJ0</accession>